<evidence type="ECO:0000313" key="14">
    <source>
        <dbReference type="EMBL" id="EKD24866.1"/>
    </source>
</evidence>
<keyword evidence="6" id="KW-0238">DNA-binding</keyword>
<dbReference type="SUPFAM" id="SSF52540">
    <property type="entry name" value="P-loop containing nucleoside triphosphate hydrolases"/>
    <property type="match status" value="1"/>
</dbReference>
<accession>K1XHY7</accession>
<dbReference type="EC" id="5.6.2.4" evidence="9"/>
<dbReference type="GO" id="GO:0016887">
    <property type="term" value="F:ATP hydrolysis activity"/>
    <property type="evidence" value="ECO:0007669"/>
    <property type="project" value="RHEA"/>
</dbReference>
<evidence type="ECO:0000259" key="13">
    <source>
        <dbReference type="PROSITE" id="PS51217"/>
    </source>
</evidence>
<dbReference type="Gene3D" id="3.40.50.300">
    <property type="entry name" value="P-loop containing nucleotide triphosphate hydrolases"/>
    <property type="match status" value="3"/>
</dbReference>
<organism evidence="14">
    <name type="scientific">uncultured bacterium</name>
    <name type="common">gcode 4</name>
    <dbReference type="NCBI Taxonomy" id="1234023"/>
    <lineage>
        <taxon>Bacteria</taxon>
        <taxon>environmental samples</taxon>
    </lineage>
</organism>
<feature type="domain" description="UvrD-like helicase ATP-binding" evidence="12">
    <location>
        <begin position="9"/>
        <end position="336"/>
    </location>
</feature>
<dbReference type="CDD" id="cd17932">
    <property type="entry name" value="DEXQc_UvrD"/>
    <property type="match status" value="1"/>
</dbReference>
<dbReference type="InterPro" id="IPR014017">
    <property type="entry name" value="DNA_helicase_UvrD-like_C"/>
</dbReference>
<gene>
    <name evidence="14" type="ORF">ACD_80C00146G0021</name>
</gene>
<evidence type="ECO:0000256" key="5">
    <source>
        <dbReference type="ARBA" id="ARBA00022840"/>
    </source>
</evidence>
<dbReference type="InterPro" id="IPR014016">
    <property type="entry name" value="UvrD-like_ATP-bd"/>
</dbReference>
<keyword evidence="5 11" id="KW-0067">ATP-binding</keyword>
<evidence type="ECO:0000256" key="2">
    <source>
        <dbReference type="ARBA" id="ARBA00022741"/>
    </source>
</evidence>
<dbReference type="Gene3D" id="1.10.486.10">
    <property type="entry name" value="PCRA, domain 4"/>
    <property type="match status" value="1"/>
</dbReference>
<dbReference type="PROSITE" id="PS51198">
    <property type="entry name" value="UVRD_HELICASE_ATP_BIND"/>
    <property type="match status" value="1"/>
</dbReference>
<dbReference type="CDD" id="cd18807">
    <property type="entry name" value="SF1_C_UvrD"/>
    <property type="match status" value="1"/>
</dbReference>
<evidence type="ECO:0000256" key="7">
    <source>
        <dbReference type="ARBA" id="ARBA00023235"/>
    </source>
</evidence>
<feature type="domain" description="UvrD-like helicase C-terminal" evidence="13">
    <location>
        <begin position="337"/>
        <end position="618"/>
    </location>
</feature>
<evidence type="ECO:0000259" key="12">
    <source>
        <dbReference type="PROSITE" id="PS51198"/>
    </source>
</evidence>
<protein>
    <recommendedName>
        <fullName evidence="9">DNA 3'-5' helicase</fullName>
        <ecNumber evidence="9">5.6.2.4</ecNumber>
    </recommendedName>
</protein>
<keyword evidence="7" id="KW-0413">Isomerase</keyword>
<dbReference type="Pfam" id="PF13361">
    <property type="entry name" value="UvrD_C"/>
    <property type="match status" value="1"/>
</dbReference>
<evidence type="ECO:0000256" key="3">
    <source>
        <dbReference type="ARBA" id="ARBA00022801"/>
    </source>
</evidence>
<keyword evidence="2 11" id="KW-0547">Nucleotide-binding</keyword>
<feature type="binding site" evidence="11">
    <location>
        <begin position="30"/>
        <end position="37"/>
    </location>
    <ligand>
        <name>ATP</name>
        <dbReference type="ChEBI" id="CHEBI:30616"/>
    </ligand>
</feature>
<evidence type="ECO:0000256" key="6">
    <source>
        <dbReference type="ARBA" id="ARBA00023125"/>
    </source>
</evidence>
<proteinExistence type="inferred from homology"/>
<comment type="catalytic activity">
    <reaction evidence="8">
        <text>Couples ATP hydrolysis with the unwinding of duplex DNA by translocating in the 3'-5' direction.</text>
        <dbReference type="EC" id="5.6.2.4"/>
    </reaction>
</comment>
<reference evidence="14" key="1">
    <citation type="journal article" date="2012" name="Science">
        <title>Fermentation, hydrogen, and sulfur metabolism in multiple uncultivated bacterial phyla.</title>
        <authorList>
            <person name="Wrighton K.C."/>
            <person name="Thomas B.C."/>
            <person name="Sharon I."/>
            <person name="Miller C.S."/>
            <person name="Castelle C.J."/>
            <person name="VerBerkmoes N.C."/>
            <person name="Wilkins M.J."/>
            <person name="Hettich R.L."/>
            <person name="Lipton M.S."/>
            <person name="Williams K.H."/>
            <person name="Long P.E."/>
            <person name="Banfield J.F."/>
        </authorList>
    </citation>
    <scope>NUCLEOTIDE SEQUENCE [LARGE SCALE GENOMIC DNA]</scope>
</reference>
<dbReference type="PANTHER" id="PTHR11070:SF2">
    <property type="entry name" value="ATP-DEPENDENT DNA HELICASE SRS2"/>
    <property type="match status" value="1"/>
</dbReference>
<evidence type="ECO:0000256" key="8">
    <source>
        <dbReference type="ARBA" id="ARBA00034617"/>
    </source>
</evidence>
<dbReference type="GO" id="GO:0005524">
    <property type="term" value="F:ATP binding"/>
    <property type="evidence" value="ECO:0007669"/>
    <property type="project" value="UniProtKB-UniRule"/>
</dbReference>
<comment type="catalytic activity">
    <reaction evidence="10">
        <text>ATP + H2O = ADP + phosphate + H(+)</text>
        <dbReference type="Rhea" id="RHEA:13065"/>
        <dbReference type="ChEBI" id="CHEBI:15377"/>
        <dbReference type="ChEBI" id="CHEBI:15378"/>
        <dbReference type="ChEBI" id="CHEBI:30616"/>
        <dbReference type="ChEBI" id="CHEBI:43474"/>
        <dbReference type="ChEBI" id="CHEBI:456216"/>
        <dbReference type="EC" id="5.6.2.4"/>
    </reaction>
</comment>
<evidence type="ECO:0000256" key="4">
    <source>
        <dbReference type="ARBA" id="ARBA00022806"/>
    </source>
</evidence>
<keyword evidence="3 11" id="KW-0378">Hydrolase</keyword>
<comment type="similarity">
    <text evidence="1">Belongs to the helicase family. UvrD subfamily.</text>
</comment>
<sequence length="763" mass="89399">MDIKQYIASQLNEEQTKACIHIDTSSLIIAGAGSWKTRVLTYKIAYIVQAKNIPINRILAVTFTNKASNEMKERLVKISEEMPTMKKAAIEKKVAESTEAKNEEDSIADFLESIQENEEVLTPRKFYTIESLKRIGTFHSIFLKILKEDIEKLEMKYNKNFGILDTNEAQSVVKEILKKLNLQEVFKVAEAKNFISKQKNNGFDAESSIKDIKTDYDQTMYKVYEQYQKELEKANSLDFDDLLLLPYRLFKKSKETLTKWQNKFDYILVDEAQDTNWIQFELIKMISGNEGNVTLIGDDFQSIYGRRWALMENFLNVKQYWPDIQMFKLQINYRSRPHIVHASNAIIKHNTNQYEKNIVPHRIGDDKITIFSHGSEMDEAANIIDLIKKMKEWAKIKSRWSIAILYRTNAQSSPFEQLFIQEGIPYKVRWAFKFFERKEIKDIISYVRYLCNPANTISLKRILNIPNRKIWKTTIEYLDEQAAIKNTPLINILEQSMNEWSDIKVTPMAKKWIQEFLECMKEMTEHIQEHRPSEIIGKLVKRIKYRDYLVKEEWSDALADEKYENIGQLINMADKYVEIGEDTLRQFLEEVALLSDISENEKGDIDAVKLMTVHSSKGLEFPIVFVAGLEDNIFPLSNAMMEPKLLEEERRLMYVAITRAKDVLFLSHANSRMTRWQTKMNPPSRFLDEIPVELIKRFELWGSADPSRGPDIEEWNIVKHKLFGTGYVLEIWNHLAIVKFHNPKFGVRKIECRFLEIVKASIE</sequence>
<dbReference type="Gene3D" id="1.10.10.160">
    <property type="match status" value="1"/>
</dbReference>
<evidence type="ECO:0000256" key="9">
    <source>
        <dbReference type="ARBA" id="ARBA00034808"/>
    </source>
</evidence>
<dbReference type="PROSITE" id="PS51217">
    <property type="entry name" value="UVRD_HELICASE_CTER"/>
    <property type="match status" value="1"/>
</dbReference>
<dbReference type="EMBL" id="AMFJ01036153">
    <property type="protein sequence ID" value="EKD24866.1"/>
    <property type="molecule type" value="Genomic_DNA"/>
</dbReference>
<dbReference type="GO" id="GO:0000725">
    <property type="term" value="P:recombinational repair"/>
    <property type="evidence" value="ECO:0007669"/>
    <property type="project" value="TreeGrafter"/>
</dbReference>
<dbReference type="InterPro" id="IPR027417">
    <property type="entry name" value="P-loop_NTPase"/>
</dbReference>
<evidence type="ECO:0000256" key="11">
    <source>
        <dbReference type="PROSITE-ProRule" id="PRU00560"/>
    </source>
</evidence>
<name>K1XHY7_9BACT</name>
<dbReference type="GO" id="GO:0003677">
    <property type="term" value="F:DNA binding"/>
    <property type="evidence" value="ECO:0007669"/>
    <property type="project" value="UniProtKB-KW"/>
</dbReference>
<evidence type="ECO:0000256" key="1">
    <source>
        <dbReference type="ARBA" id="ARBA00009922"/>
    </source>
</evidence>
<keyword evidence="4 11" id="KW-0347">Helicase</keyword>
<dbReference type="InterPro" id="IPR013986">
    <property type="entry name" value="DExx_box_DNA_helicase_dom_sf"/>
</dbReference>
<dbReference type="AlphaFoldDB" id="K1XHY7"/>
<evidence type="ECO:0000256" key="10">
    <source>
        <dbReference type="ARBA" id="ARBA00048988"/>
    </source>
</evidence>
<dbReference type="GO" id="GO:0043138">
    <property type="term" value="F:3'-5' DNA helicase activity"/>
    <property type="evidence" value="ECO:0007669"/>
    <property type="project" value="UniProtKB-EC"/>
</dbReference>
<comment type="caution">
    <text evidence="14">The sequence shown here is derived from an EMBL/GenBank/DDBJ whole genome shotgun (WGS) entry which is preliminary data.</text>
</comment>
<dbReference type="InterPro" id="IPR000212">
    <property type="entry name" value="DNA_helicase_UvrD/REP"/>
</dbReference>
<dbReference type="Pfam" id="PF00580">
    <property type="entry name" value="UvrD-helicase"/>
    <property type="match status" value="1"/>
</dbReference>
<dbReference type="PANTHER" id="PTHR11070">
    <property type="entry name" value="UVRD / RECB / PCRA DNA HELICASE FAMILY MEMBER"/>
    <property type="match status" value="1"/>
</dbReference>